<dbReference type="InterPro" id="IPR002937">
    <property type="entry name" value="Amino_oxidase"/>
</dbReference>
<dbReference type="PANTHER" id="PTHR10742:SF382">
    <property type="entry name" value="AMINE OXIDASE DOMAIN-CONTAINING PROTEIN"/>
    <property type="match status" value="1"/>
</dbReference>
<comment type="caution">
    <text evidence="2">The sequence shown here is derived from an EMBL/GenBank/DDBJ whole genome shotgun (WGS) entry which is preliminary data.</text>
</comment>
<dbReference type="Proteomes" id="UP001281003">
    <property type="component" value="Unassembled WGS sequence"/>
</dbReference>
<dbReference type="SUPFAM" id="SSF51905">
    <property type="entry name" value="FAD/NAD(P)-binding domain"/>
    <property type="match status" value="1"/>
</dbReference>
<protein>
    <submittedName>
        <fullName evidence="2">Flavin-containing amine oxidoreductase-domain containing protein</fullName>
    </submittedName>
</protein>
<reference evidence="2" key="1">
    <citation type="journal article" date="2023" name="Mol. Phylogenet. Evol.">
        <title>Genome-scale phylogeny and comparative genomics of the fungal order Sordariales.</title>
        <authorList>
            <person name="Hensen N."/>
            <person name="Bonometti L."/>
            <person name="Westerberg I."/>
            <person name="Brannstrom I.O."/>
            <person name="Guillou S."/>
            <person name="Cros-Aarteil S."/>
            <person name="Calhoun S."/>
            <person name="Haridas S."/>
            <person name="Kuo A."/>
            <person name="Mondo S."/>
            <person name="Pangilinan J."/>
            <person name="Riley R."/>
            <person name="LaButti K."/>
            <person name="Andreopoulos B."/>
            <person name="Lipzen A."/>
            <person name="Chen C."/>
            <person name="Yan M."/>
            <person name="Daum C."/>
            <person name="Ng V."/>
            <person name="Clum A."/>
            <person name="Steindorff A."/>
            <person name="Ohm R.A."/>
            <person name="Martin F."/>
            <person name="Silar P."/>
            <person name="Natvig D.O."/>
            <person name="Lalanne C."/>
            <person name="Gautier V."/>
            <person name="Ament-Velasquez S.L."/>
            <person name="Kruys A."/>
            <person name="Hutchinson M.I."/>
            <person name="Powell A.J."/>
            <person name="Barry K."/>
            <person name="Miller A.N."/>
            <person name="Grigoriev I.V."/>
            <person name="Debuchy R."/>
            <person name="Gladieux P."/>
            <person name="Hiltunen Thoren M."/>
            <person name="Johannesson H."/>
        </authorList>
    </citation>
    <scope>NUCLEOTIDE SEQUENCE</scope>
    <source>
        <strain evidence="2">FGSC 1904</strain>
    </source>
</reference>
<dbReference type="Gene3D" id="1.20.1440.240">
    <property type="match status" value="1"/>
</dbReference>
<keyword evidence="3" id="KW-1185">Reference proteome</keyword>
<organism evidence="2 3">
    <name type="scientific">Sordaria brevicollis</name>
    <dbReference type="NCBI Taxonomy" id="83679"/>
    <lineage>
        <taxon>Eukaryota</taxon>
        <taxon>Fungi</taxon>
        <taxon>Dikarya</taxon>
        <taxon>Ascomycota</taxon>
        <taxon>Pezizomycotina</taxon>
        <taxon>Sordariomycetes</taxon>
        <taxon>Sordariomycetidae</taxon>
        <taxon>Sordariales</taxon>
        <taxon>Sordariaceae</taxon>
        <taxon>Sordaria</taxon>
    </lineage>
</organism>
<dbReference type="InterPro" id="IPR050281">
    <property type="entry name" value="Flavin_monoamine_oxidase"/>
</dbReference>
<accession>A0AAE0UGN3</accession>
<dbReference type="SUPFAM" id="SSF54373">
    <property type="entry name" value="FAD-linked reductases, C-terminal domain"/>
    <property type="match status" value="1"/>
</dbReference>
<dbReference type="GO" id="GO:0001716">
    <property type="term" value="F:L-amino-acid oxidase activity"/>
    <property type="evidence" value="ECO:0007669"/>
    <property type="project" value="TreeGrafter"/>
</dbReference>
<dbReference type="GO" id="GO:0009063">
    <property type="term" value="P:amino acid catabolic process"/>
    <property type="evidence" value="ECO:0007669"/>
    <property type="project" value="TreeGrafter"/>
</dbReference>
<dbReference type="Pfam" id="PF01593">
    <property type="entry name" value="Amino_oxidase"/>
    <property type="match status" value="1"/>
</dbReference>
<proteinExistence type="predicted"/>
<name>A0AAE0UGN3_SORBR</name>
<evidence type="ECO:0000313" key="2">
    <source>
        <dbReference type="EMBL" id="KAK3403403.1"/>
    </source>
</evidence>
<dbReference type="AlphaFoldDB" id="A0AAE0UGN3"/>
<reference evidence="2" key="2">
    <citation type="submission" date="2023-07" db="EMBL/GenBank/DDBJ databases">
        <authorList>
            <consortium name="Lawrence Berkeley National Laboratory"/>
            <person name="Haridas S."/>
            <person name="Hensen N."/>
            <person name="Bonometti L."/>
            <person name="Westerberg I."/>
            <person name="Brannstrom I.O."/>
            <person name="Guillou S."/>
            <person name="Cros-Aarteil S."/>
            <person name="Calhoun S."/>
            <person name="Kuo A."/>
            <person name="Mondo S."/>
            <person name="Pangilinan J."/>
            <person name="Riley R."/>
            <person name="LaButti K."/>
            <person name="Andreopoulos B."/>
            <person name="Lipzen A."/>
            <person name="Chen C."/>
            <person name="Yanf M."/>
            <person name="Daum C."/>
            <person name="Ng V."/>
            <person name="Clum A."/>
            <person name="Steindorff A."/>
            <person name="Ohm R."/>
            <person name="Martin F."/>
            <person name="Silar P."/>
            <person name="Natvig D."/>
            <person name="Lalanne C."/>
            <person name="Gautier V."/>
            <person name="Ament-velasquez S.L."/>
            <person name="Kruys A."/>
            <person name="Hutchinson M.I."/>
            <person name="Powell A.J."/>
            <person name="Barry K."/>
            <person name="Miller A.N."/>
            <person name="Grigoriev I.V."/>
            <person name="Debuchy R."/>
            <person name="Gladieux P."/>
            <person name="Thoren M.H."/>
            <person name="Johannesson H."/>
        </authorList>
    </citation>
    <scope>NUCLEOTIDE SEQUENCE</scope>
    <source>
        <strain evidence="2">FGSC 1904</strain>
    </source>
</reference>
<dbReference type="Gene3D" id="3.50.50.60">
    <property type="entry name" value="FAD/NAD(P)-binding domain"/>
    <property type="match status" value="1"/>
</dbReference>
<gene>
    <name evidence="2" type="ORF">B0T20DRAFT_475192</name>
</gene>
<evidence type="ECO:0000313" key="3">
    <source>
        <dbReference type="Proteomes" id="UP001281003"/>
    </source>
</evidence>
<dbReference type="InterPro" id="IPR036188">
    <property type="entry name" value="FAD/NAD-bd_sf"/>
</dbReference>
<dbReference type="Gene3D" id="3.90.660.10">
    <property type="match status" value="1"/>
</dbReference>
<evidence type="ECO:0000259" key="1">
    <source>
        <dbReference type="Pfam" id="PF01593"/>
    </source>
</evidence>
<dbReference type="PANTHER" id="PTHR10742">
    <property type="entry name" value="FLAVIN MONOAMINE OXIDASE"/>
    <property type="match status" value="1"/>
</dbReference>
<sequence length="718" mass="79627">MDGGFEFGNDYKRRSFFPLLTYTYTMKWSAAAGAALLALPAQSAVTPSLPLKLETRSSLNSRLSNIHVERSGPLDGAISYTYGSCHSKREEEAHHSISQPTDEHHDRLVWVIPENVQSGGCISAWSRASGRLLGRSRPQSFDFKSIKMRRDLKARATKSSDSPAIAMTADNGINPWGAWFDGVKLLEDKEISAVNVEKAKSKNIAIVGAGMSGLMTYLCLTQAGMKNVSIIEGGNRLGGRVHTEYLSGGPFDYSYQEMGPMRFPNTITLNNQTYNVSDHQLVFQLAEEMNSLNGHSKNLSVDFIPWYQSNPNGLYYYDGIKNPDTGLPPTRAEISANSSLTLTRVSNNSTKSLSQKVDAFVPGADFFAEMAQNMFKAHGDWVAGGLSGLPGDQWSEFGFMVNYLRGSLNDTAFLGASAHSFWDSLYEGMYFSASTWKTIDGGLNRLPLAFHPLVDNATTLNRRVERVSFDAETQKVTLQSRNSYKDAFESSEHDYAVISAPFSIVKKWRFSPSLDLVAPTLSHAIKNLEYTSACKVALEFKTRFWEHLPQPIYGSCSTSSDIPGIGSICYPSYAINGTGPASIIGSYISGDWGDRWLSTPEEEHVQYVLDAMAEIHGEELIKEQYTGNFNRRCWALDPLESAAWASPTVGQHELYLPEYFQTRNNLVFVGEHTSYTHAWIASALESGIRGSVQLLLELGLVDEAKQTVDKWMARWIDV</sequence>
<dbReference type="EMBL" id="JAUTDP010000001">
    <property type="protein sequence ID" value="KAK3403403.1"/>
    <property type="molecule type" value="Genomic_DNA"/>
</dbReference>
<feature type="domain" description="Amine oxidase" evidence="1">
    <location>
        <begin position="211"/>
        <end position="694"/>
    </location>
</feature>